<proteinExistence type="predicted"/>
<protein>
    <submittedName>
        <fullName evidence="1">Uncharacterized protein</fullName>
    </submittedName>
</protein>
<dbReference type="Proteomes" id="UP001359485">
    <property type="component" value="Unassembled WGS sequence"/>
</dbReference>
<name>A0ABR1B0C9_POLSC</name>
<accession>A0ABR1B0C9</accession>
<dbReference type="EMBL" id="JAWJWF010000005">
    <property type="protein sequence ID" value="KAK6632283.1"/>
    <property type="molecule type" value="Genomic_DNA"/>
</dbReference>
<organism evidence="1 2">
    <name type="scientific">Polyplax serrata</name>
    <name type="common">Common mouse louse</name>
    <dbReference type="NCBI Taxonomy" id="468196"/>
    <lineage>
        <taxon>Eukaryota</taxon>
        <taxon>Metazoa</taxon>
        <taxon>Ecdysozoa</taxon>
        <taxon>Arthropoda</taxon>
        <taxon>Hexapoda</taxon>
        <taxon>Insecta</taxon>
        <taxon>Pterygota</taxon>
        <taxon>Neoptera</taxon>
        <taxon>Paraneoptera</taxon>
        <taxon>Psocodea</taxon>
        <taxon>Troctomorpha</taxon>
        <taxon>Phthiraptera</taxon>
        <taxon>Anoplura</taxon>
        <taxon>Polyplacidae</taxon>
        <taxon>Polyplax</taxon>
    </lineage>
</organism>
<evidence type="ECO:0000313" key="2">
    <source>
        <dbReference type="Proteomes" id="UP001359485"/>
    </source>
</evidence>
<gene>
    <name evidence="1" type="ORF">RUM44_007324</name>
</gene>
<reference evidence="1 2" key="1">
    <citation type="submission" date="2023-09" db="EMBL/GenBank/DDBJ databases">
        <title>Genomes of two closely related lineages of the louse Polyplax serrata with different host specificities.</title>
        <authorList>
            <person name="Martinu J."/>
            <person name="Tarabai H."/>
            <person name="Stefka J."/>
            <person name="Hypsa V."/>
        </authorList>
    </citation>
    <scope>NUCLEOTIDE SEQUENCE [LARGE SCALE GENOMIC DNA]</scope>
    <source>
        <strain evidence="1">98ZLc_SE</strain>
    </source>
</reference>
<sequence>MSAGFYAGHGGRIENVFGRRHLQPPIERSPDSHGLWTILLSPESPKSEIPLKLLHSSCKIGFRLREQPNDNVPRLFHSPSKLIRQVFLLTMCDFTTYPFGQLNCNTGYSASNYYYLPSTGEHVEEEKCLTWRKKPKPRDTAADFGKSYFNSATFHTLSEYGFSR</sequence>
<comment type="caution">
    <text evidence="1">The sequence shown here is derived from an EMBL/GenBank/DDBJ whole genome shotgun (WGS) entry which is preliminary data.</text>
</comment>
<keyword evidence="2" id="KW-1185">Reference proteome</keyword>
<evidence type="ECO:0000313" key="1">
    <source>
        <dbReference type="EMBL" id="KAK6632283.1"/>
    </source>
</evidence>